<evidence type="ECO:0000313" key="1">
    <source>
        <dbReference type="EMBL" id="QHT14607.1"/>
    </source>
</evidence>
<dbReference type="SUPFAM" id="SSF53335">
    <property type="entry name" value="S-adenosyl-L-methionine-dependent methyltransferases"/>
    <property type="match status" value="1"/>
</dbReference>
<sequence>MTSLQEHVERAFEDAEKGRSKITEEIINMEGMSGIKTRHFYNNLLNRDDARYLEIGTWKGSSVCSAMCGNHAKVVCIDNWSQFGGPKGEFIQNFKKYKGDNYAIFIEKDCYQVDVESLPSFNIYMYDGEHSKENHGRALTHFYDCLDDTFIFIVDDWNWRHVREGTLESFGHLKLKTLYSKEIRTTYDDRDVIFGSPAQKAWHNGIFVAILQKTKDTKDQ</sequence>
<proteinExistence type="predicted"/>
<protein>
    <recommendedName>
        <fullName evidence="2">Methyltransferase</fullName>
    </recommendedName>
</protein>
<evidence type="ECO:0008006" key="2">
    <source>
        <dbReference type="Google" id="ProtNLM"/>
    </source>
</evidence>
<dbReference type="EMBL" id="MN739587">
    <property type="protein sequence ID" value="QHT14607.1"/>
    <property type="molecule type" value="Genomic_DNA"/>
</dbReference>
<dbReference type="Pfam" id="PF13578">
    <property type="entry name" value="Methyltransf_24"/>
    <property type="match status" value="1"/>
</dbReference>
<dbReference type="Gene3D" id="3.40.50.150">
    <property type="entry name" value="Vaccinia Virus protein VP39"/>
    <property type="match status" value="1"/>
</dbReference>
<dbReference type="AlphaFoldDB" id="A0A6C0DDL7"/>
<reference evidence="1" key="1">
    <citation type="journal article" date="2020" name="Nature">
        <title>Giant virus diversity and host interactions through global metagenomics.</title>
        <authorList>
            <person name="Schulz F."/>
            <person name="Roux S."/>
            <person name="Paez-Espino D."/>
            <person name="Jungbluth S."/>
            <person name="Walsh D.A."/>
            <person name="Denef V.J."/>
            <person name="McMahon K.D."/>
            <person name="Konstantinidis K.T."/>
            <person name="Eloe-Fadrosh E.A."/>
            <person name="Kyrpides N.C."/>
            <person name="Woyke T."/>
        </authorList>
    </citation>
    <scope>NUCLEOTIDE SEQUENCE</scope>
    <source>
        <strain evidence="1">GVMAG-M-3300023174-141</strain>
    </source>
</reference>
<organism evidence="1">
    <name type="scientific">viral metagenome</name>
    <dbReference type="NCBI Taxonomy" id="1070528"/>
    <lineage>
        <taxon>unclassified sequences</taxon>
        <taxon>metagenomes</taxon>
        <taxon>organismal metagenomes</taxon>
    </lineage>
</organism>
<accession>A0A6C0DDL7</accession>
<dbReference type="InterPro" id="IPR029063">
    <property type="entry name" value="SAM-dependent_MTases_sf"/>
</dbReference>
<name>A0A6C0DDL7_9ZZZZ</name>